<gene>
    <name evidence="2" type="ORF">CCC_01854</name>
</gene>
<dbReference type="AlphaFoldDB" id="A0A0C2UFZ5"/>
<proteinExistence type="predicted"/>
<protein>
    <submittedName>
        <fullName evidence="2">Rhodanese-related sulfurtransferase</fullName>
    </submittedName>
</protein>
<dbReference type="PROSITE" id="PS50206">
    <property type="entry name" value="RHODANESE_3"/>
    <property type="match status" value="1"/>
</dbReference>
<dbReference type="InterPro" id="IPR001763">
    <property type="entry name" value="Rhodanese-like_dom"/>
</dbReference>
<dbReference type="SUPFAM" id="SSF52821">
    <property type="entry name" value="Rhodanese/Cell cycle control phosphatase"/>
    <property type="match status" value="1"/>
</dbReference>
<dbReference type="CDD" id="cd00158">
    <property type="entry name" value="RHOD"/>
    <property type="match status" value="1"/>
</dbReference>
<evidence type="ECO:0000313" key="3">
    <source>
        <dbReference type="Proteomes" id="UP000031971"/>
    </source>
</evidence>
<accession>A0A0C2UFZ5</accession>
<dbReference type="Gene3D" id="3.40.250.10">
    <property type="entry name" value="Rhodanese-like domain"/>
    <property type="match status" value="1"/>
</dbReference>
<dbReference type="InterPro" id="IPR036873">
    <property type="entry name" value="Rhodanese-like_dom_sf"/>
</dbReference>
<sequence>MLTEGKLLLIDLRTPEEWRQTGVPAEARRINVHDPEGPAAFLEKVLGAAGGDKSRPIGLICRVGNRSTQAQKLLLAKGFTNVVNIKEGVMGNDSGPGWIKRGLPTDACPSC</sequence>
<dbReference type="Proteomes" id="UP000031971">
    <property type="component" value="Unassembled WGS sequence"/>
</dbReference>
<dbReference type="EMBL" id="JXSL01000016">
    <property type="protein sequence ID" value="KIM00443.1"/>
    <property type="molecule type" value="Genomic_DNA"/>
</dbReference>
<comment type="caution">
    <text evidence="2">The sequence shown here is derived from an EMBL/GenBank/DDBJ whole genome shotgun (WGS) entry which is preliminary data.</text>
</comment>
<reference evidence="2 3" key="1">
    <citation type="submission" date="2015-01" db="EMBL/GenBank/DDBJ databases">
        <title>Genome Sequence of Magnetospirillum magnetotacticum Strain MS-1.</title>
        <authorList>
            <person name="Marinov G.K."/>
            <person name="Smalley M.D."/>
            <person name="DeSalvo G."/>
        </authorList>
    </citation>
    <scope>NUCLEOTIDE SEQUENCE [LARGE SCALE GENOMIC DNA]</scope>
    <source>
        <strain evidence="2 3">MS-1</strain>
    </source>
</reference>
<feature type="domain" description="Rhodanese" evidence="1">
    <location>
        <begin position="3"/>
        <end position="107"/>
    </location>
</feature>
<dbReference type="STRING" id="272627.CCC_01854"/>
<evidence type="ECO:0000259" key="1">
    <source>
        <dbReference type="PROSITE" id="PS50206"/>
    </source>
</evidence>
<keyword evidence="2" id="KW-0808">Transferase</keyword>
<name>A0A0C2UFZ5_PARME</name>
<dbReference type="SMART" id="SM00450">
    <property type="entry name" value="RHOD"/>
    <property type="match status" value="1"/>
</dbReference>
<organism evidence="2 3">
    <name type="scientific">Paramagnetospirillum magnetotacticum MS-1</name>
    <dbReference type="NCBI Taxonomy" id="272627"/>
    <lineage>
        <taxon>Bacteria</taxon>
        <taxon>Pseudomonadati</taxon>
        <taxon>Pseudomonadota</taxon>
        <taxon>Alphaproteobacteria</taxon>
        <taxon>Rhodospirillales</taxon>
        <taxon>Magnetospirillaceae</taxon>
        <taxon>Paramagnetospirillum</taxon>
    </lineage>
</organism>
<dbReference type="GO" id="GO:0016740">
    <property type="term" value="F:transferase activity"/>
    <property type="evidence" value="ECO:0007669"/>
    <property type="project" value="UniProtKB-KW"/>
</dbReference>
<dbReference type="Pfam" id="PF00581">
    <property type="entry name" value="Rhodanese"/>
    <property type="match status" value="1"/>
</dbReference>
<evidence type="ECO:0000313" key="2">
    <source>
        <dbReference type="EMBL" id="KIM00443.1"/>
    </source>
</evidence>
<keyword evidence="3" id="KW-1185">Reference proteome</keyword>